<dbReference type="Gene3D" id="6.10.340.10">
    <property type="match status" value="1"/>
</dbReference>
<dbReference type="CDD" id="cd12912">
    <property type="entry name" value="PDC2_MCP_like"/>
    <property type="match status" value="1"/>
</dbReference>
<protein>
    <submittedName>
        <fullName evidence="13">Methyl-accepting chemotaxis sensory transducer with Cache sensor</fullName>
    </submittedName>
</protein>
<dbReference type="InterPro" id="IPR004089">
    <property type="entry name" value="MCPsignal_dom"/>
</dbReference>
<keyword evidence="14" id="KW-1185">Reference proteome</keyword>
<sequence>MKLSSKIGMLLTVVIVIIASGLGTLSAYLSEIAILDRAELNITQIGKECSRYIDLSISSRIQILQEIADRTEIKSMDWNTQRAALKDEVEELGYIELAVMEPSGDAACVLSGERYNISDREYVKRALKGEGCVSDVLISKATGKTELVFAVPITIDGNIAGVLVGRSDGNSLNKFAEDIKYGESDSAFVLGKDSTFYSYPDEEYVLNQVNILKDGEKGGKFSGFAKELKKIDLQKQSVIYYSIEDKDYIAAVTPIESTGWLLCNSIDKSDIYHTVNTLALKILTASLAFIIVGFILSVFSSKRITKPIIMVSKKLSDLAAYDFTTYNEEIKENAKRKDEIGQIKRALKVMQDNLLHLIKDISDISGRVTNSSDEIKLATQQIAAMADQTSISVGEMAKGASEQAKDTETGSDYMSGMSEIILEDSKNRDILNNAAINANKTKDEGNLIVEELMNKTKITNISITEINNVIIETQKSSEKIQAASKMIEQISEQTNLLALNASIEAARAGEAGRGFAVVAEEIGKLAEQSNNFTRQINNDIRNLTDNIDFAVNTIEEMDKTINTQSKIVGQTKEKFDGIAFSLEQIKTALLSLNNSGNDIENRRDEMLRILGNLSAISEENAAATEQTLATVQSQNSSMSQIADASSELAELAKGIYARLIKFKF</sequence>
<dbReference type="GO" id="GO:0007165">
    <property type="term" value="P:signal transduction"/>
    <property type="evidence" value="ECO:0007669"/>
    <property type="project" value="UniProtKB-KW"/>
</dbReference>
<dbReference type="Gene3D" id="1.10.287.950">
    <property type="entry name" value="Methyl-accepting chemotaxis protein"/>
    <property type="match status" value="1"/>
</dbReference>
<evidence type="ECO:0000256" key="9">
    <source>
        <dbReference type="PROSITE-ProRule" id="PRU00284"/>
    </source>
</evidence>
<dbReference type="InterPro" id="IPR033479">
    <property type="entry name" value="dCache_1"/>
</dbReference>
<dbReference type="Proteomes" id="UP000248132">
    <property type="component" value="Unassembled WGS sequence"/>
</dbReference>
<keyword evidence="7 9" id="KW-0807">Transducer</keyword>
<comment type="subcellular location">
    <subcellularLocation>
        <location evidence="1">Cell membrane</location>
        <topology evidence="1">Multi-pass membrane protein</topology>
    </subcellularLocation>
</comment>
<evidence type="ECO:0000256" key="7">
    <source>
        <dbReference type="ARBA" id="ARBA00023224"/>
    </source>
</evidence>
<name>A0A318XKF1_9FIRM</name>
<reference evidence="13 14" key="1">
    <citation type="submission" date="2018-06" db="EMBL/GenBank/DDBJ databases">
        <title>Genomic Encyclopedia of Type Strains, Phase I: the one thousand microbial genomes (KMG-I) project.</title>
        <authorList>
            <person name="Kyrpides N."/>
        </authorList>
    </citation>
    <scope>NUCLEOTIDE SEQUENCE [LARGE SCALE GENOMIC DNA]</scope>
    <source>
        <strain evidence="13 14">DSM 19573</strain>
    </source>
</reference>
<dbReference type="Gene3D" id="3.30.450.20">
    <property type="entry name" value="PAS domain"/>
    <property type="match status" value="1"/>
</dbReference>
<feature type="domain" description="HAMP" evidence="12">
    <location>
        <begin position="302"/>
        <end position="359"/>
    </location>
</feature>
<evidence type="ECO:0000313" key="13">
    <source>
        <dbReference type="EMBL" id="PYG86843.1"/>
    </source>
</evidence>
<comment type="caution">
    <text evidence="13">The sequence shown here is derived from an EMBL/GenBank/DDBJ whole genome shotgun (WGS) entry which is preliminary data.</text>
</comment>
<evidence type="ECO:0000256" key="5">
    <source>
        <dbReference type="ARBA" id="ARBA00022989"/>
    </source>
</evidence>
<dbReference type="GO" id="GO:0005886">
    <property type="term" value="C:plasma membrane"/>
    <property type="evidence" value="ECO:0007669"/>
    <property type="project" value="UniProtKB-SubCell"/>
</dbReference>
<keyword evidence="3" id="KW-0145">Chemotaxis</keyword>
<dbReference type="SUPFAM" id="SSF58104">
    <property type="entry name" value="Methyl-accepting chemotaxis protein (MCP) signaling domain"/>
    <property type="match status" value="1"/>
</dbReference>
<dbReference type="OrthoDB" id="597657at2"/>
<dbReference type="AlphaFoldDB" id="A0A318XKF1"/>
<feature type="domain" description="Methyl-accepting transducer" evidence="11">
    <location>
        <begin position="378"/>
        <end position="635"/>
    </location>
</feature>
<dbReference type="SMART" id="SM00283">
    <property type="entry name" value="MA"/>
    <property type="match status" value="1"/>
</dbReference>
<dbReference type="RefSeq" id="WP_110462673.1">
    <property type="nucleotide sequence ID" value="NZ_QKMR01000016.1"/>
</dbReference>
<dbReference type="PANTHER" id="PTHR32089:SF112">
    <property type="entry name" value="LYSOZYME-LIKE PROTEIN-RELATED"/>
    <property type="match status" value="1"/>
</dbReference>
<dbReference type="GO" id="GO:0006935">
    <property type="term" value="P:chemotaxis"/>
    <property type="evidence" value="ECO:0007669"/>
    <property type="project" value="UniProtKB-KW"/>
</dbReference>
<dbReference type="PROSITE" id="PS50885">
    <property type="entry name" value="HAMP"/>
    <property type="match status" value="1"/>
</dbReference>
<evidence type="ECO:0000313" key="14">
    <source>
        <dbReference type="Proteomes" id="UP000248132"/>
    </source>
</evidence>
<dbReference type="CDD" id="cd12914">
    <property type="entry name" value="PDC1_DGC_like"/>
    <property type="match status" value="1"/>
</dbReference>
<dbReference type="Pfam" id="PF02743">
    <property type="entry name" value="dCache_1"/>
    <property type="match status" value="1"/>
</dbReference>
<keyword evidence="4 10" id="KW-0812">Transmembrane</keyword>
<dbReference type="PANTHER" id="PTHR32089">
    <property type="entry name" value="METHYL-ACCEPTING CHEMOTAXIS PROTEIN MCPB"/>
    <property type="match status" value="1"/>
</dbReference>
<organism evidence="13 14">
    <name type="scientific">Ruminiclostridium sufflavum DSM 19573</name>
    <dbReference type="NCBI Taxonomy" id="1121337"/>
    <lineage>
        <taxon>Bacteria</taxon>
        <taxon>Bacillati</taxon>
        <taxon>Bacillota</taxon>
        <taxon>Clostridia</taxon>
        <taxon>Eubacteriales</taxon>
        <taxon>Oscillospiraceae</taxon>
        <taxon>Ruminiclostridium</taxon>
    </lineage>
</organism>
<evidence type="ECO:0000256" key="6">
    <source>
        <dbReference type="ARBA" id="ARBA00023136"/>
    </source>
</evidence>
<evidence type="ECO:0000259" key="11">
    <source>
        <dbReference type="PROSITE" id="PS50111"/>
    </source>
</evidence>
<gene>
    <name evidence="13" type="ORF">LY28_02663</name>
</gene>
<proteinExistence type="inferred from homology"/>
<dbReference type="PROSITE" id="PS50111">
    <property type="entry name" value="CHEMOTAXIS_TRANSDUC_2"/>
    <property type="match status" value="1"/>
</dbReference>
<keyword evidence="6 10" id="KW-0472">Membrane</keyword>
<evidence type="ECO:0000256" key="8">
    <source>
        <dbReference type="ARBA" id="ARBA00029447"/>
    </source>
</evidence>
<dbReference type="SMART" id="SM00304">
    <property type="entry name" value="HAMP"/>
    <property type="match status" value="1"/>
</dbReference>
<evidence type="ECO:0000256" key="1">
    <source>
        <dbReference type="ARBA" id="ARBA00004651"/>
    </source>
</evidence>
<evidence type="ECO:0000256" key="3">
    <source>
        <dbReference type="ARBA" id="ARBA00022500"/>
    </source>
</evidence>
<evidence type="ECO:0000256" key="4">
    <source>
        <dbReference type="ARBA" id="ARBA00022692"/>
    </source>
</evidence>
<evidence type="ECO:0000256" key="10">
    <source>
        <dbReference type="SAM" id="Phobius"/>
    </source>
</evidence>
<accession>A0A318XKF1</accession>
<keyword evidence="2" id="KW-1003">Cell membrane</keyword>
<comment type="similarity">
    <text evidence="8">Belongs to the methyl-accepting chemotaxis (MCP) protein family.</text>
</comment>
<keyword evidence="5 10" id="KW-1133">Transmembrane helix</keyword>
<dbReference type="Pfam" id="PF00015">
    <property type="entry name" value="MCPsignal"/>
    <property type="match status" value="1"/>
</dbReference>
<evidence type="ECO:0000259" key="12">
    <source>
        <dbReference type="PROSITE" id="PS50885"/>
    </source>
</evidence>
<evidence type="ECO:0000256" key="2">
    <source>
        <dbReference type="ARBA" id="ARBA00022475"/>
    </source>
</evidence>
<dbReference type="EMBL" id="QKMR01000016">
    <property type="protein sequence ID" value="PYG86843.1"/>
    <property type="molecule type" value="Genomic_DNA"/>
</dbReference>
<feature type="transmembrane region" description="Helical" evidence="10">
    <location>
        <begin position="278"/>
        <end position="299"/>
    </location>
</feature>
<dbReference type="InterPro" id="IPR003660">
    <property type="entry name" value="HAMP_dom"/>
</dbReference>